<evidence type="ECO:0000313" key="4">
    <source>
        <dbReference type="Proteomes" id="UP001597205"/>
    </source>
</evidence>
<comment type="caution">
    <text evidence="3">The sequence shown here is derived from an EMBL/GenBank/DDBJ whole genome shotgun (WGS) entry which is preliminary data.</text>
</comment>
<keyword evidence="2" id="KW-0472">Membrane</keyword>
<accession>A0ABW3RG04</accession>
<keyword evidence="1" id="KW-0802">TPR repeat</keyword>
<protein>
    <submittedName>
        <fullName evidence="3">Tetratricopeptide repeat protein</fullName>
    </submittedName>
</protein>
<reference evidence="4" key="1">
    <citation type="journal article" date="2019" name="Int. J. Syst. Evol. Microbiol.">
        <title>The Global Catalogue of Microorganisms (GCM) 10K type strain sequencing project: providing services to taxonomists for standard genome sequencing and annotation.</title>
        <authorList>
            <consortium name="The Broad Institute Genomics Platform"/>
            <consortium name="The Broad Institute Genome Sequencing Center for Infectious Disease"/>
            <person name="Wu L."/>
            <person name="Ma J."/>
        </authorList>
    </citation>
    <scope>NUCLEOTIDE SEQUENCE [LARGE SCALE GENOMIC DNA]</scope>
    <source>
        <strain evidence="4">CCUG 52468</strain>
    </source>
</reference>
<proteinExistence type="predicted"/>
<dbReference type="Proteomes" id="UP001597205">
    <property type="component" value="Unassembled WGS sequence"/>
</dbReference>
<evidence type="ECO:0000256" key="1">
    <source>
        <dbReference type="PROSITE-ProRule" id="PRU00339"/>
    </source>
</evidence>
<dbReference type="RefSeq" id="WP_380894281.1">
    <property type="nucleotide sequence ID" value="NZ_JBHTKY010000001.1"/>
</dbReference>
<keyword evidence="2" id="KW-0812">Transmembrane</keyword>
<keyword evidence="4" id="KW-1185">Reference proteome</keyword>
<dbReference type="Gene3D" id="1.25.40.10">
    <property type="entry name" value="Tetratricopeptide repeat domain"/>
    <property type="match status" value="1"/>
</dbReference>
<feature type="transmembrane region" description="Helical" evidence="2">
    <location>
        <begin position="6"/>
        <end position="24"/>
    </location>
</feature>
<dbReference type="SUPFAM" id="SSF48452">
    <property type="entry name" value="TPR-like"/>
    <property type="match status" value="1"/>
</dbReference>
<keyword evidence="2" id="KW-1133">Transmembrane helix</keyword>
<name>A0ABW3RG04_9SPHI</name>
<gene>
    <name evidence="3" type="ORF">ACFQ2C_00055</name>
</gene>
<evidence type="ECO:0000313" key="3">
    <source>
        <dbReference type="EMBL" id="MFD1163991.1"/>
    </source>
</evidence>
<dbReference type="InterPro" id="IPR019734">
    <property type="entry name" value="TPR_rpt"/>
</dbReference>
<dbReference type="PROSITE" id="PS50005">
    <property type="entry name" value="TPR"/>
    <property type="match status" value="1"/>
</dbReference>
<feature type="repeat" description="TPR" evidence="1">
    <location>
        <begin position="203"/>
        <end position="236"/>
    </location>
</feature>
<evidence type="ECO:0000256" key="2">
    <source>
        <dbReference type="SAM" id="Phobius"/>
    </source>
</evidence>
<sequence length="284" mass="31078">MENTKQIQIIVLAAVVLVIGFLLFKPVKGLVNEDEKTAAAATSSQGAAAAAQFNLSSVSEAAKKGLNPAIVNEISDLEANANKADGAEKVKIYQQIADKWNDVEKSVPQAYLYEEMAKLEPRFEYWLKSGDNFRKGYTNLQDTTLATALNLKAIEVYQKAVDLNGASLDAKTGLGAAMVTGTNNPMAGIAILREVVQADPKNLEANKTLGLFSLQSRQFDRAIDRFKIVIEQKPDAESYFYLATGYENIGMKNEAIAAFQKSKEMAADPSLSQFIDRRIQELSK</sequence>
<dbReference type="EMBL" id="JBHTKY010000001">
    <property type="protein sequence ID" value="MFD1163991.1"/>
    <property type="molecule type" value="Genomic_DNA"/>
</dbReference>
<organism evidence="3 4">
    <name type="scientific">Sphingobacterium daejeonense</name>
    <dbReference type="NCBI Taxonomy" id="371142"/>
    <lineage>
        <taxon>Bacteria</taxon>
        <taxon>Pseudomonadati</taxon>
        <taxon>Bacteroidota</taxon>
        <taxon>Sphingobacteriia</taxon>
        <taxon>Sphingobacteriales</taxon>
        <taxon>Sphingobacteriaceae</taxon>
        <taxon>Sphingobacterium</taxon>
    </lineage>
</organism>
<dbReference type="InterPro" id="IPR011990">
    <property type="entry name" value="TPR-like_helical_dom_sf"/>
</dbReference>